<evidence type="ECO:0000259" key="8">
    <source>
        <dbReference type="Pfam" id="PF01478"/>
    </source>
</evidence>
<evidence type="ECO:0000256" key="5">
    <source>
        <dbReference type="ARBA" id="ARBA00022989"/>
    </source>
</evidence>
<dbReference type="EMBL" id="NVOR01000006">
    <property type="protein sequence ID" value="PED84456.1"/>
    <property type="molecule type" value="Genomic_DNA"/>
</dbReference>
<dbReference type="InterPro" id="IPR010627">
    <property type="entry name" value="Prepilin_pept_A24_N"/>
</dbReference>
<dbReference type="PANTHER" id="PTHR30487">
    <property type="entry name" value="TYPE 4 PREPILIN-LIKE PROTEINS LEADER PEPTIDE-PROCESSING ENZYME"/>
    <property type="match status" value="1"/>
</dbReference>
<feature type="transmembrane region" description="Helical" evidence="7">
    <location>
        <begin position="145"/>
        <end position="166"/>
    </location>
</feature>
<feature type="transmembrane region" description="Helical" evidence="7">
    <location>
        <begin position="220"/>
        <end position="239"/>
    </location>
</feature>
<keyword evidence="3" id="KW-1003">Cell membrane</keyword>
<dbReference type="RefSeq" id="WP_097896091.1">
    <property type="nucleotide sequence ID" value="NZ_NVOR01000006.1"/>
</dbReference>
<dbReference type="GO" id="GO:0006465">
    <property type="term" value="P:signal peptide processing"/>
    <property type="evidence" value="ECO:0007669"/>
    <property type="project" value="TreeGrafter"/>
</dbReference>
<gene>
    <name evidence="10" type="ORF">CON65_01360</name>
</gene>
<evidence type="ECO:0000259" key="9">
    <source>
        <dbReference type="Pfam" id="PF06750"/>
    </source>
</evidence>
<dbReference type="Gene3D" id="1.20.120.1220">
    <property type="match status" value="1"/>
</dbReference>
<evidence type="ECO:0000256" key="7">
    <source>
        <dbReference type="SAM" id="Phobius"/>
    </source>
</evidence>
<dbReference type="AlphaFoldDB" id="A0AA91VG68"/>
<evidence type="ECO:0000256" key="6">
    <source>
        <dbReference type="ARBA" id="ARBA00023136"/>
    </source>
</evidence>
<evidence type="ECO:0000256" key="2">
    <source>
        <dbReference type="ARBA" id="ARBA00005801"/>
    </source>
</evidence>
<protein>
    <submittedName>
        <fullName evidence="10">Prepilin peptidase</fullName>
    </submittedName>
</protein>
<comment type="subcellular location">
    <subcellularLocation>
        <location evidence="1">Cell membrane</location>
        <topology evidence="1">Multi-pass membrane protein</topology>
    </subcellularLocation>
</comment>
<feature type="domain" description="Prepilin type IV endopeptidase peptidase" evidence="8">
    <location>
        <begin position="103"/>
        <end position="204"/>
    </location>
</feature>
<dbReference type="Proteomes" id="UP000221020">
    <property type="component" value="Unassembled WGS sequence"/>
</dbReference>
<evidence type="ECO:0000256" key="1">
    <source>
        <dbReference type="ARBA" id="ARBA00004651"/>
    </source>
</evidence>
<dbReference type="InterPro" id="IPR050882">
    <property type="entry name" value="Prepilin_peptidase/N-MTase"/>
</dbReference>
<feature type="domain" description="Prepilin peptidase A24 N-terminal" evidence="9">
    <location>
        <begin position="9"/>
        <end position="89"/>
    </location>
</feature>
<sequence>MLLYVYAFLIGAVLGSFYMVVAIRIPKGESIITPRSYCHYCHHTLKPRELIPIISFCIQKGCCTYCKMKIPCTYILFELITGSLFLISACVIGMDKELIVVWTLVSLLIIITVTDLFYMIIPNVILFCFACLFIVERIFIPLVPWTDGLIGGGIILLVLYLIRLIYPNGLGGGDVKLLSLLGFIIGTKGILMTLCLASCLSLCFFGICMLLKRMNAREPLPFGPFIALGTICYLMMVYWE</sequence>
<dbReference type="PANTHER" id="PTHR30487:SF0">
    <property type="entry name" value="PREPILIN LEADER PEPTIDASE_N-METHYLTRANSFERASE-RELATED"/>
    <property type="match status" value="1"/>
</dbReference>
<dbReference type="InterPro" id="IPR000045">
    <property type="entry name" value="Prepilin_IV_endopep_pep"/>
</dbReference>
<feature type="transmembrane region" description="Helical" evidence="7">
    <location>
        <begin position="6"/>
        <end position="25"/>
    </location>
</feature>
<dbReference type="GO" id="GO:0004190">
    <property type="term" value="F:aspartic-type endopeptidase activity"/>
    <property type="evidence" value="ECO:0007669"/>
    <property type="project" value="InterPro"/>
</dbReference>
<feature type="transmembrane region" description="Helical" evidence="7">
    <location>
        <begin position="74"/>
        <end position="94"/>
    </location>
</feature>
<feature type="transmembrane region" description="Helical" evidence="7">
    <location>
        <begin position="178"/>
        <end position="208"/>
    </location>
</feature>
<dbReference type="GO" id="GO:0005886">
    <property type="term" value="C:plasma membrane"/>
    <property type="evidence" value="ECO:0007669"/>
    <property type="project" value="UniProtKB-SubCell"/>
</dbReference>
<reference evidence="10 11" key="1">
    <citation type="submission" date="2017-09" db="EMBL/GenBank/DDBJ databases">
        <title>Large-scale bioinformatics analysis of Bacillus genomes uncovers conserved roles of natural products in bacterial physiology.</title>
        <authorList>
            <consortium name="Agbiome Team Llc"/>
            <person name="Bleich R.M."/>
            <person name="Grubbs K.J."/>
            <person name="Santa Maria K.C."/>
            <person name="Allen S.E."/>
            <person name="Farag S."/>
            <person name="Shank E.A."/>
            <person name="Bowers A."/>
        </authorList>
    </citation>
    <scope>NUCLEOTIDE SEQUENCE [LARGE SCALE GENOMIC DNA]</scope>
    <source>
        <strain evidence="10 11">AFS092012</strain>
    </source>
</reference>
<comment type="similarity">
    <text evidence="2">Belongs to the peptidase A24 family.</text>
</comment>
<evidence type="ECO:0000313" key="10">
    <source>
        <dbReference type="EMBL" id="PED84456.1"/>
    </source>
</evidence>
<dbReference type="Pfam" id="PF01478">
    <property type="entry name" value="Peptidase_A24"/>
    <property type="match status" value="1"/>
</dbReference>
<accession>A0AA91VG68</accession>
<feature type="transmembrane region" description="Helical" evidence="7">
    <location>
        <begin position="100"/>
        <end position="133"/>
    </location>
</feature>
<evidence type="ECO:0000256" key="4">
    <source>
        <dbReference type="ARBA" id="ARBA00022692"/>
    </source>
</evidence>
<evidence type="ECO:0000313" key="11">
    <source>
        <dbReference type="Proteomes" id="UP000221020"/>
    </source>
</evidence>
<organism evidence="10 11">
    <name type="scientific">Bacillus pseudomycoides</name>
    <dbReference type="NCBI Taxonomy" id="64104"/>
    <lineage>
        <taxon>Bacteria</taxon>
        <taxon>Bacillati</taxon>
        <taxon>Bacillota</taxon>
        <taxon>Bacilli</taxon>
        <taxon>Bacillales</taxon>
        <taxon>Bacillaceae</taxon>
        <taxon>Bacillus</taxon>
        <taxon>Bacillus cereus group</taxon>
    </lineage>
</organism>
<proteinExistence type="inferred from homology"/>
<dbReference type="Pfam" id="PF06750">
    <property type="entry name" value="A24_N_bact"/>
    <property type="match status" value="1"/>
</dbReference>
<keyword evidence="5 7" id="KW-1133">Transmembrane helix</keyword>
<keyword evidence="4 7" id="KW-0812">Transmembrane</keyword>
<keyword evidence="6 7" id="KW-0472">Membrane</keyword>
<comment type="caution">
    <text evidence="10">The sequence shown here is derived from an EMBL/GenBank/DDBJ whole genome shotgun (WGS) entry which is preliminary data.</text>
</comment>
<name>A0AA91VG68_9BACI</name>
<evidence type="ECO:0000256" key="3">
    <source>
        <dbReference type="ARBA" id="ARBA00022475"/>
    </source>
</evidence>